<proteinExistence type="predicted"/>
<reference evidence="2 3" key="1">
    <citation type="submission" date="2013-02" db="EMBL/GenBank/DDBJ databases">
        <title>The Genome Sequence of Acinetobacter sp. NIPH 809.</title>
        <authorList>
            <consortium name="The Broad Institute Genome Sequencing Platform"/>
            <consortium name="The Broad Institute Genome Sequencing Center for Infectious Disease"/>
            <person name="Cerqueira G."/>
            <person name="Feldgarden M."/>
            <person name="Courvalin P."/>
            <person name="Perichon B."/>
            <person name="Grillot-Courvalin C."/>
            <person name="Clermont D."/>
            <person name="Rocha E."/>
            <person name="Yoon E.-J."/>
            <person name="Nemec A."/>
            <person name="Walker B."/>
            <person name="Young S.K."/>
            <person name="Zeng Q."/>
            <person name="Gargeya S."/>
            <person name="Fitzgerald M."/>
            <person name="Haas B."/>
            <person name="Abouelleil A."/>
            <person name="Alvarado L."/>
            <person name="Arachchi H.M."/>
            <person name="Berlin A.M."/>
            <person name="Chapman S.B."/>
            <person name="Dewar J."/>
            <person name="Goldberg J."/>
            <person name="Griggs A."/>
            <person name="Gujja S."/>
            <person name="Hansen M."/>
            <person name="Howarth C."/>
            <person name="Imamovic A."/>
            <person name="Larimer J."/>
            <person name="McCowan C."/>
            <person name="Murphy C."/>
            <person name="Neiman D."/>
            <person name="Pearson M."/>
            <person name="Priest M."/>
            <person name="Roberts A."/>
            <person name="Saif S."/>
            <person name="Shea T."/>
            <person name="Sisk P."/>
            <person name="Sykes S."/>
            <person name="Wortman J."/>
            <person name="Nusbaum C."/>
            <person name="Birren B."/>
        </authorList>
    </citation>
    <scope>NUCLEOTIDE SEQUENCE [LARGE SCALE GENOMIC DNA]</scope>
    <source>
        <strain evidence="2 3">NIPH 809</strain>
    </source>
</reference>
<sequence>MKRISLIILCSVYLLNPSVPFAKTLDKQPKFTDYPVQIYKGPTAKLDMSDADARLFRTRLSEGLKQKPDYAGEYVAVGWGCGAMCFSLTLISKRTGKILEVFGGETGEKLIDIQPNSLLLVTHGSVQMNGKDIYAKKFYLLNNNQLKLVYHTPISAKSEDDNNTLNP</sequence>
<evidence type="ECO:0000313" key="3">
    <source>
        <dbReference type="Proteomes" id="UP000013034"/>
    </source>
</evidence>
<name>A0ABN0JE96_9GAMM</name>
<organism evidence="2 3">
    <name type="scientific">Acinetobacter proteolyticus</name>
    <dbReference type="NCBI Taxonomy" id="1776741"/>
    <lineage>
        <taxon>Bacteria</taxon>
        <taxon>Pseudomonadati</taxon>
        <taxon>Pseudomonadota</taxon>
        <taxon>Gammaproteobacteria</taxon>
        <taxon>Moraxellales</taxon>
        <taxon>Moraxellaceae</taxon>
        <taxon>Acinetobacter</taxon>
    </lineage>
</organism>
<dbReference type="EMBL" id="APOI01000015">
    <property type="protein sequence ID" value="ENU23559.1"/>
    <property type="molecule type" value="Genomic_DNA"/>
</dbReference>
<feature type="chain" id="PRO_5047203118" evidence="1">
    <location>
        <begin position="23"/>
        <end position="167"/>
    </location>
</feature>
<feature type="signal peptide" evidence="1">
    <location>
        <begin position="1"/>
        <end position="22"/>
    </location>
</feature>
<accession>A0ABN0JE96</accession>
<evidence type="ECO:0000256" key="1">
    <source>
        <dbReference type="SAM" id="SignalP"/>
    </source>
</evidence>
<evidence type="ECO:0000313" key="2">
    <source>
        <dbReference type="EMBL" id="ENU23559.1"/>
    </source>
</evidence>
<keyword evidence="3" id="KW-1185">Reference proteome</keyword>
<comment type="caution">
    <text evidence="2">The sequence shown here is derived from an EMBL/GenBank/DDBJ whole genome shotgun (WGS) entry which is preliminary data.</text>
</comment>
<gene>
    <name evidence="2" type="ORF">F993_01712</name>
</gene>
<dbReference type="Proteomes" id="UP000013034">
    <property type="component" value="Unassembled WGS sequence"/>
</dbReference>
<protein>
    <submittedName>
        <fullName evidence="2">Uncharacterized protein</fullName>
    </submittedName>
</protein>
<keyword evidence="1" id="KW-0732">Signal</keyword>